<dbReference type="CDD" id="cd10027">
    <property type="entry name" value="UDG-F1-like"/>
    <property type="match status" value="1"/>
</dbReference>
<evidence type="ECO:0000256" key="6">
    <source>
        <dbReference type="ARBA" id="ARBA00022490"/>
    </source>
</evidence>
<evidence type="ECO:0000256" key="5">
    <source>
        <dbReference type="ARBA" id="ARBA00018429"/>
    </source>
</evidence>
<dbReference type="PANTHER" id="PTHR11264">
    <property type="entry name" value="URACIL-DNA GLYCOSYLASE"/>
    <property type="match status" value="1"/>
</dbReference>
<dbReference type="FunFam" id="3.40.470.10:FF:000001">
    <property type="entry name" value="Uracil-DNA glycosylase"/>
    <property type="match status" value="1"/>
</dbReference>
<evidence type="ECO:0000256" key="4">
    <source>
        <dbReference type="ARBA" id="ARBA00012030"/>
    </source>
</evidence>
<name>A0A1W6BW62_9BACT</name>
<dbReference type="Proteomes" id="UP000192902">
    <property type="component" value="Chromosome"/>
</dbReference>
<dbReference type="eggNOG" id="COG0692">
    <property type="taxonomic scope" value="Bacteria"/>
</dbReference>
<comment type="subcellular location">
    <subcellularLocation>
        <location evidence="10">Cytoplasm</location>
    </subcellularLocation>
</comment>
<dbReference type="SUPFAM" id="SSF52141">
    <property type="entry name" value="Uracil-DNA glycosylase-like"/>
    <property type="match status" value="1"/>
</dbReference>
<organism evidence="14 15">
    <name type="scientific">Campylobacter cuniculorum DSM 23162 = LMG 24588</name>
    <dbReference type="NCBI Taxonomy" id="1121267"/>
    <lineage>
        <taxon>Bacteria</taxon>
        <taxon>Pseudomonadati</taxon>
        <taxon>Campylobacterota</taxon>
        <taxon>Epsilonproteobacteria</taxon>
        <taxon>Campylobacterales</taxon>
        <taxon>Campylobacteraceae</taxon>
        <taxon>Campylobacter</taxon>
    </lineage>
</organism>
<evidence type="ECO:0000256" key="11">
    <source>
        <dbReference type="PROSITE-ProRule" id="PRU10072"/>
    </source>
</evidence>
<evidence type="ECO:0000256" key="1">
    <source>
        <dbReference type="ARBA" id="ARBA00001400"/>
    </source>
</evidence>
<keyword evidence="7 10" id="KW-0227">DNA damage</keyword>
<dbReference type="NCBIfam" id="NF003588">
    <property type="entry name" value="PRK05254.1-1"/>
    <property type="match status" value="1"/>
</dbReference>
<dbReference type="InterPro" id="IPR005122">
    <property type="entry name" value="Uracil-DNA_glycosylase-like"/>
</dbReference>
<dbReference type="SMART" id="SM00986">
    <property type="entry name" value="UDG"/>
    <property type="match status" value="1"/>
</dbReference>
<comment type="function">
    <text evidence="2 10 12">Excises uracil residues from the DNA which can arise as a result of misincorporation of dUMP residues by DNA polymerase or due to deamination of cytosine.</text>
</comment>
<keyword evidence="6 10" id="KW-0963">Cytoplasm</keyword>
<accession>A0A1W6BW62</accession>
<evidence type="ECO:0000256" key="12">
    <source>
        <dbReference type="RuleBase" id="RU003780"/>
    </source>
</evidence>
<dbReference type="EC" id="3.2.2.27" evidence="4 10"/>
<dbReference type="EMBL" id="CP020867">
    <property type="protein sequence ID" value="ARJ56297.1"/>
    <property type="molecule type" value="Genomic_DNA"/>
</dbReference>
<dbReference type="STRING" id="1121267.CCUN_0676"/>
<dbReference type="GO" id="GO:0005737">
    <property type="term" value="C:cytoplasm"/>
    <property type="evidence" value="ECO:0007669"/>
    <property type="project" value="UniProtKB-SubCell"/>
</dbReference>
<evidence type="ECO:0000256" key="10">
    <source>
        <dbReference type="HAMAP-Rule" id="MF_00148"/>
    </source>
</evidence>
<dbReference type="Gene3D" id="3.40.470.10">
    <property type="entry name" value="Uracil-DNA glycosylase-like domain"/>
    <property type="match status" value="1"/>
</dbReference>
<dbReference type="NCBIfam" id="TIGR00628">
    <property type="entry name" value="ung"/>
    <property type="match status" value="1"/>
</dbReference>
<dbReference type="RefSeq" id="WP_027306248.1">
    <property type="nucleotide sequence ID" value="NZ_CP020867.1"/>
</dbReference>
<dbReference type="NCBIfam" id="NF003592">
    <property type="entry name" value="PRK05254.1-5"/>
    <property type="match status" value="1"/>
</dbReference>
<evidence type="ECO:0000259" key="13">
    <source>
        <dbReference type="SMART" id="SM00986"/>
    </source>
</evidence>
<feature type="active site" description="Proton acceptor" evidence="10 11">
    <location>
        <position position="74"/>
    </location>
</feature>
<keyword evidence="9 10" id="KW-0234">DNA repair</keyword>
<keyword evidence="8 10" id="KW-0378">Hydrolase</keyword>
<protein>
    <recommendedName>
        <fullName evidence="5 10">Uracil-DNA glycosylase</fullName>
        <shortName evidence="10">UDG</shortName>
        <ecNumber evidence="4 10">3.2.2.27</ecNumber>
    </recommendedName>
</protein>
<dbReference type="GO" id="GO:0004844">
    <property type="term" value="F:uracil DNA N-glycosylase activity"/>
    <property type="evidence" value="ECO:0007669"/>
    <property type="project" value="UniProtKB-UniRule"/>
</dbReference>
<gene>
    <name evidence="10 14" type="primary">ung</name>
    <name evidence="14" type="ORF">CCUN_0676</name>
</gene>
<dbReference type="GO" id="GO:0097510">
    <property type="term" value="P:base-excision repair, AP site formation via deaminated base removal"/>
    <property type="evidence" value="ECO:0007669"/>
    <property type="project" value="TreeGrafter"/>
</dbReference>
<comment type="catalytic activity">
    <reaction evidence="1 10 12">
        <text>Hydrolyzes single-stranded DNA or mismatched double-stranded DNA and polynucleotides, releasing free uracil.</text>
        <dbReference type="EC" id="3.2.2.27"/>
    </reaction>
</comment>
<dbReference type="AlphaFoldDB" id="A0A1W6BW62"/>
<evidence type="ECO:0000256" key="7">
    <source>
        <dbReference type="ARBA" id="ARBA00022763"/>
    </source>
</evidence>
<dbReference type="NCBIfam" id="NF003589">
    <property type="entry name" value="PRK05254.1-2"/>
    <property type="match status" value="1"/>
</dbReference>
<dbReference type="PANTHER" id="PTHR11264:SF0">
    <property type="entry name" value="URACIL-DNA GLYCOSYLASE"/>
    <property type="match status" value="1"/>
</dbReference>
<dbReference type="InterPro" id="IPR018085">
    <property type="entry name" value="Ura-DNA_Glyclase_AS"/>
</dbReference>
<dbReference type="HAMAP" id="MF_00148">
    <property type="entry name" value="UDG"/>
    <property type="match status" value="1"/>
</dbReference>
<proteinExistence type="inferred from homology"/>
<dbReference type="OrthoDB" id="9804372at2"/>
<evidence type="ECO:0000256" key="3">
    <source>
        <dbReference type="ARBA" id="ARBA00008184"/>
    </source>
</evidence>
<dbReference type="NCBIfam" id="NF003591">
    <property type="entry name" value="PRK05254.1-4"/>
    <property type="match status" value="1"/>
</dbReference>
<dbReference type="InterPro" id="IPR036895">
    <property type="entry name" value="Uracil-DNA_glycosylase-like_sf"/>
</dbReference>
<feature type="domain" description="Uracil-DNA glycosylase-like" evidence="13">
    <location>
        <begin position="59"/>
        <end position="218"/>
    </location>
</feature>
<evidence type="ECO:0000256" key="9">
    <source>
        <dbReference type="ARBA" id="ARBA00023204"/>
    </source>
</evidence>
<reference evidence="14 15" key="1">
    <citation type="submission" date="2017-04" db="EMBL/GenBank/DDBJ databases">
        <title>Complete genome sequence of the Campylobacter cuniculorum type strain LMG24588.</title>
        <authorList>
            <person name="Miller W.G."/>
            <person name="Yee E."/>
            <person name="Revez J."/>
            <person name="Bono J.L."/>
            <person name="Rossi M."/>
        </authorList>
    </citation>
    <scope>NUCLEOTIDE SEQUENCE [LARGE SCALE GENOMIC DNA]</scope>
    <source>
        <strain evidence="14 15">LMG 24588</strain>
    </source>
</reference>
<keyword evidence="14" id="KW-0326">Glycosidase</keyword>
<dbReference type="Pfam" id="PF03167">
    <property type="entry name" value="UDG"/>
    <property type="match status" value="1"/>
</dbReference>
<dbReference type="InterPro" id="IPR002043">
    <property type="entry name" value="UDG_fam1"/>
</dbReference>
<evidence type="ECO:0000256" key="2">
    <source>
        <dbReference type="ARBA" id="ARBA00002631"/>
    </source>
</evidence>
<evidence type="ECO:0000256" key="8">
    <source>
        <dbReference type="ARBA" id="ARBA00022801"/>
    </source>
</evidence>
<evidence type="ECO:0000313" key="14">
    <source>
        <dbReference type="EMBL" id="ARJ56297.1"/>
    </source>
</evidence>
<sequence>MSEITIKPEQIKMNEDWKEFLKDEFKKPYFLDIKKKYIEAIQQKKVIYPPANLTFNAFNLTPLNSLKIILLGQDPYHQPYQAMGLSFSVPYGVKLPPSLVNIYKELHADLNLNLPKNGDLSAWAKQGVLLLNSILSVEAGKPASHSEWGWQQFSDAVIEKLSNEKTGLIFMLWGNFAKNKKNLIDTSKHFILEAAHPSPLARSGFLGCKHFSKANEILRRLGKKEIDWNLNT</sequence>
<dbReference type="KEGG" id="ccun:CCUN_0676"/>
<dbReference type="SMART" id="SM00987">
    <property type="entry name" value="UreE_C"/>
    <property type="match status" value="1"/>
</dbReference>
<comment type="similarity">
    <text evidence="3 10 12">Belongs to the uracil-DNA glycosylase (UDG) superfamily. UNG family.</text>
</comment>
<evidence type="ECO:0000313" key="15">
    <source>
        <dbReference type="Proteomes" id="UP000192902"/>
    </source>
</evidence>
<dbReference type="PROSITE" id="PS00130">
    <property type="entry name" value="U_DNA_GLYCOSYLASE"/>
    <property type="match status" value="1"/>
</dbReference>